<feature type="domain" description="RNA polymerase Rpb2" evidence="16">
    <location>
        <begin position="1097"/>
        <end position="1204"/>
    </location>
</feature>
<dbReference type="Proteomes" id="UP001314170">
    <property type="component" value="Unassembled WGS sequence"/>
</dbReference>
<feature type="domain" description="RNA polymerase beta subunit protrusion" evidence="17">
    <location>
        <begin position="45"/>
        <end position="126"/>
    </location>
</feature>
<dbReference type="Pfam" id="PF04565">
    <property type="entry name" value="RNA_pol_Rpb2_3"/>
    <property type="match status" value="1"/>
</dbReference>
<dbReference type="InterPro" id="IPR007645">
    <property type="entry name" value="RNA_pol_Rpb2_3"/>
</dbReference>
<comment type="function">
    <text evidence="13">DNA-dependent RNA polymerase catalyzes the transcription of DNA into RNA using the four ribonucleoside triphosphates as substrates.</text>
</comment>
<keyword evidence="8" id="KW-0862">Zinc</keyword>
<feature type="domain" description="DNA-directed RNA polymerase I subunit RPA2" evidence="19">
    <location>
        <begin position="557"/>
        <end position="614"/>
    </location>
</feature>
<dbReference type="GO" id="GO:0000428">
    <property type="term" value="C:DNA-directed RNA polymerase complex"/>
    <property type="evidence" value="ECO:0007669"/>
    <property type="project" value="UniProtKB-KW"/>
</dbReference>
<gene>
    <name evidence="20" type="ORF">DCAF_LOCUS11488</name>
</gene>
<dbReference type="CDD" id="cd00653">
    <property type="entry name" value="RNA_pol_B_RPB2"/>
    <property type="match status" value="1"/>
</dbReference>
<evidence type="ECO:0000256" key="4">
    <source>
        <dbReference type="ARBA" id="ARBA00022679"/>
    </source>
</evidence>
<evidence type="ECO:0000256" key="1">
    <source>
        <dbReference type="ARBA" id="ARBA00004123"/>
    </source>
</evidence>
<comment type="function">
    <text evidence="11">Essential for the completion of the three rounds of mitosis in female megaspores required for the development of mature gametophytes.</text>
</comment>
<dbReference type="GO" id="GO:0005634">
    <property type="term" value="C:nucleus"/>
    <property type="evidence" value="ECO:0007669"/>
    <property type="project" value="UniProtKB-SubCell"/>
</dbReference>
<dbReference type="FunFam" id="2.40.270.10:FF:000006">
    <property type="entry name" value="DNA-directed RNA polymerase subunit beta"/>
    <property type="match status" value="1"/>
</dbReference>
<dbReference type="Gene3D" id="3.90.1800.10">
    <property type="entry name" value="RNA polymerase alpha subunit dimerisation domain"/>
    <property type="match status" value="1"/>
</dbReference>
<organism evidence="20 21">
    <name type="scientific">Dovyalis caffra</name>
    <dbReference type="NCBI Taxonomy" id="77055"/>
    <lineage>
        <taxon>Eukaryota</taxon>
        <taxon>Viridiplantae</taxon>
        <taxon>Streptophyta</taxon>
        <taxon>Embryophyta</taxon>
        <taxon>Tracheophyta</taxon>
        <taxon>Spermatophyta</taxon>
        <taxon>Magnoliopsida</taxon>
        <taxon>eudicotyledons</taxon>
        <taxon>Gunneridae</taxon>
        <taxon>Pentapetalae</taxon>
        <taxon>rosids</taxon>
        <taxon>fabids</taxon>
        <taxon>Malpighiales</taxon>
        <taxon>Salicaceae</taxon>
        <taxon>Flacourtieae</taxon>
        <taxon>Dovyalis</taxon>
    </lineage>
</organism>
<dbReference type="InterPro" id="IPR037033">
    <property type="entry name" value="DNA-dir_RNAP_su2_hyb_sf"/>
</dbReference>
<evidence type="ECO:0000259" key="15">
    <source>
        <dbReference type="Pfam" id="PF00562"/>
    </source>
</evidence>
<evidence type="ECO:0000259" key="16">
    <source>
        <dbReference type="Pfam" id="PF04560"/>
    </source>
</evidence>
<dbReference type="Pfam" id="PF00562">
    <property type="entry name" value="RNA_pol_Rpb2_6"/>
    <property type="match status" value="1"/>
</dbReference>
<dbReference type="GO" id="GO:0003677">
    <property type="term" value="F:DNA binding"/>
    <property type="evidence" value="ECO:0007669"/>
    <property type="project" value="InterPro"/>
</dbReference>
<comment type="catalytic activity">
    <reaction evidence="13">
        <text>RNA(n) + a ribonucleoside 5'-triphosphate = RNA(n+1) + diphosphate</text>
        <dbReference type="Rhea" id="RHEA:21248"/>
        <dbReference type="Rhea" id="RHEA-COMP:14527"/>
        <dbReference type="Rhea" id="RHEA-COMP:17342"/>
        <dbReference type="ChEBI" id="CHEBI:33019"/>
        <dbReference type="ChEBI" id="CHEBI:61557"/>
        <dbReference type="ChEBI" id="CHEBI:140395"/>
        <dbReference type="EC" id="2.7.7.6"/>
    </reaction>
</comment>
<evidence type="ECO:0000256" key="14">
    <source>
        <dbReference type="SAM" id="MobiDB-lite"/>
    </source>
</evidence>
<dbReference type="InterPro" id="IPR007644">
    <property type="entry name" value="RNA_pol_bsu_protrusion"/>
</dbReference>
<evidence type="ECO:0000256" key="5">
    <source>
        <dbReference type="ARBA" id="ARBA00022695"/>
    </source>
</evidence>
<dbReference type="Gene3D" id="2.40.50.150">
    <property type="match status" value="1"/>
</dbReference>
<feature type="domain" description="RNA polymerase Rpb2" evidence="18">
    <location>
        <begin position="440"/>
        <end position="503"/>
    </location>
</feature>
<dbReference type="PANTHER" id="PTHR20856">
    <property type="entry name" value="DNA-DIRECTED RNA POLYMERASE I SUBUNIT 2"/>
    <property type="match status" value="1"/>
</dbReference>
<evidence type="ECO:0000256" key="7">
    <source>
        <dbReference type="ARBA" id="ARBA00022771"/>
    </source>
</evidence>
<evidence type="ECO:0000256" key="11">
    <source>
        <dbReference type="ARBA" id="ARBA00058576"/>
    </source>
</evidence>
<evidence type="ECO:0000259" key="17">
    <source>
        <dbReference type="Pfam" id="PF04563"/>
    </source>
</evidence>
<dbReference type="GO" id="GO:0003899">
    <property type="term" value="F:DNA-directed RNA polymerase activity"/>
    <property type="evidence" value="ECO:0007669"/>
    <property type="project" value="UniProtKB-EC"/>
</dbReference>
<dbReference type="Gene3D" id="3.90.1070.20">
    <property type="match status" value="1"/>
</dbReference>
<keyword evidence="5 13" id="KW-0548">Nucleotidyltransferase</keyword>
<dbReference type="FunFam" id="2.40.270.10:FF:000011">
    <property type="entry name" value="DNA-directed RNA polymerase subunit beta"/>
    <property type="match status" value="1"/>
</dbReference>
<proteinExistence type="inferred from homology"/>
<dbReference type="InterPro" id="IPR037034">
    <property type="entry name" value="RNA_pol_Rpb2_2_sf"/>
</dbReference>
<dbReference type="PROSITE" id="PS01166">
    <property type="entry name" value="RNA_POL_BETA"/>
    <property type="match status" value="1"/>
</dbReference>
<name>A0AAV1RIB0_9ROSI</name>
<evidence type="ECO:0000256" key="12">
    <source>
        <dbReference type="RuleBase" id="RU000434"/>
    </source>
</evidence>
<keyword evidence="3 13" id="KW-0240">DNA-directed RNA polymerase</keyword>
<evidence type="ECO:0000256" key="8">
    <source>
        <dbReference type="ARBA" id="ARBA00022833"/>
    </source>
</evidence>
<keyword evidence="10" id="KW-0539">Nucleus</keyword>
<feature type="domain" description="DNA-directed RNA polymerase subunit 2 hybrid-binding" evidence="15">
    <location>
        <begin position="665"/>
        <end position="1094"/>
    </location>
</feature>
<dbReference type="EC" id="2.7.7.6" evidence="13"/>
<comment type="caution">
    <text evidence="20">The sequence shown here is derived from an EMBL/GenBank/DDBJ whole genome shotgun (WGS) entry which is preliminary data.</text>
</comment>
<evidence type="ECO:0000256" key="3">
    <source>
        <dbReference type="ARBA" id="ARBA00022478"/>
    </source>
</evidence>
<comment type="similarity">
    <text evidence="2 12">Belongs to the RNA polymerase beta chain family.</text>
</comment>
<evidence type="ECO:0000256" key="2">
    <source>
        <dbReference type="ARBA" id="ARBA00006835"/>
    </source>
</evidence>
<accession>A0AAV1RIB0</accession>
<dbReference type="FunFam" id="3.90.1800.10:FF:000004">
    <property type="entry name" value="DNA-directed RNA polymerase subunit beta"/>
    <property type="match status" value="1"/>
</dbReference>
<dbReference type="GO" id="GO:0008270">
    <property type="term" value="F:zinc ion binding"/>
    <property type="evidence" value="ECO:0007669"/>
    <property type="project" value="UniProtKB-KW"/>
</dbReference>
<evidence type="ECO:0000259" key="19">
    <source>
        <dbReference type="Pfam" id="PF06883"/>
    </source>
</evidence>
<reference evidence="20 21" key="1">
    <citation type="submission" date="2024-01" db="EMBL/GenBank/DDBJ databases">
        <authorList>
            <person name="Waweru B."/>
        </authorList>
    </citation>
    <scope>NUCLEOTIDE SEQUENCE [LARGE SCALE GENOMIC DNA]</scope>
</reference>
<dbReference type="GO" id="GO:0009561">
    <property type="term" value="P:megagametogenesis"/>
    <property type="evidence" value="ECO:0007669"/>
    <property type="project" value="UniProtKB-ARBA"/>
</dbReference>
<dbReference type="InterPro" id="IPR014724">
    <property type="entry name" value="RNA_pol_RPB2_OB-fold"/>
</dbReference>
<dbReference type="SUPFAM" id="SSF64484">
    <property type="entry name" value="beta and beta-prime subunits of DNA dependent RNA-polymerase"/>
    <property type="match status" value="1"/>
</dbReference>
<keyword evidence="6" id="KW-0479">Metal-binding</keyword>
<dbReference type="Gene3D" id="3.90.1110.10">
    <property type="entry name" value="RNA polymerase Rpb2, domain 2"/>
    <property type="match status" value="1"/>
</dbReference>
<keyword evidence="21" id="KW-1185">Reference proteome</keyword>
<evidence type="ECO:0000259" key="18">
    <source>
        <dbReference type="Pfam" id="PF04565"/>
    </source>
</evidence>
<dbReference type="InterPro" id="IPR007120">
    <property type="entry name" value="DNA-dir_RNAP_su2_dom"/>
</dbReference>
<dbReference type="AlphaFoldDB" id="A0AAV1RIB0"/>
<dbReference type="EMBL" id="CAWUPB010000994">
    <property type="protein sequence ID" value="CAK7336480.1"/>
    <property type="molecule type" value="Genomic_DNA"/>
</dbReference>
<dbReference type="InterPro" id="IPR007121">
    <property type="entry name" value="RNA_pol_bsu_CS"/>
</dbReference>
<sequence length="1209" mass="135253">MEEKKGGKMPGELKELEELVRHHIDSFDYMVDRGLEIMLDNIKPDVRSRTNRMRLLPFECRQAKTSYTGKFEADVCFQYDGRPAIREKYNFGQFPIMLKSKLCHLRSADPQKLVSLKEEASEVGGCVREYESSLTDHSSVTVRLYYLRNGSARVGFWVRGREYLLPVGIVLKALVETTDREIYENLTCYYDEKYEKVKGAVGSQLAGERAKIILDEVRVASLFTQDDCLQHIGTHNFINISIAVHFVGGTKVDSILYAGEHFQPVVDELENKTSYTVYVAEALLFCRSDFCARQPRFLAKSGNLTSRALDDHLSQAESLEEAQAFDCVEEDKLLTKLILFELYEKLEEWLRKAKTLIQEEITKNNTFNFLAVGDVRKVVDKNSSVTISSALETMLRSGRLVTQTGLDLQQLLTGTQYVTQTLIRIDMKSSDMRAGYTVQAERLNYLRFLSFFRAVHRGASFAGGRTTSVRKLLPESWGFLCPVHTPDGEPCGLLNHMTCSCRVTSYFDSQGAVKDFFDIRKSILGVLTSLGMISSLPKLVQAGPPKVLSVLLDGRVVGSVPSSEIEKVVAHLRRLKVSAASVIPDDLEVGHVPLSIGGAYPGLYIFTHPSRFIRPVRNISIPRKEDQDIELIGPFEQVDGGNGGRSDAFPATHEEIHPTNMLSLVANLTPWSDHNQSPRNMYQCQMAKQTMAFSLQSLRFRADQKMYHLQTPQTPIVRTGAYTKYSVDEHPTGTNAIVAVLAYTGYDMEDAMILNKSSVDRGMFHGQIYQTETIDLSDEGSRSDRSHRRFRRSNTDRSSHAFIDSDGLPYVGQMIHPNEPYCSIYNDITNTSKPKYRKGSEPVFVDYVAVDTKSKKHLQKISLYTTGGKMRCMPLSSVFIICLWIVTPSSSYVLEGILSVSLRHAGEILVVALTNNTVVNIRFRHPRNPIIGDKFSSRHGQKGVCSQLWPDIDMPFSGVTGMRPDLIINPHAFPSRMTIAMLLESLAAKGGSLNGNFVDATPFSSSVRVANAGEAKTESESLVDELGKMLKSKGFNHHGVEVLYSGVYGTELTCEIFIGPVYYQRLRHMVSDKFQVRSTGPVDQITRQPIKGRKHGGGIRFGEMERDSMLAHGAAYLLHDRLHTCSDYHIADVCSLCGSILTTHIQPQRRIVRDIGGLPPVKGPKKVVCHACQTSKGMETVAMPYVFRFLAAELAAMNIKMTLQLNDGA</sequence>
<evidence type="ECO:0000256" key="9">
    <source>
        <dbReference type="ARBA" id="ARBA00023163"/>
    </source>
</evidence>
<dbReference type="GO" id="GO:0006351">
    <property type="term" value="P:DNA-templated transcription"/>
    <property type="evidence" value="ECO:0007669"/>
    <property type="project" value="InterPro"/>
</dbReference>
<feature type="region of interest" description="Disordered" evidence="14">
    <location>
        <begin position="776"/>
        <end position="797"/>
    </location>
</feature>
<dbReference type="Gene3D" id="3.90.1100.10">
    <property type="match status" value="1"/>
</dbReference>
<dbReference type="InterPro" id="IPR007641">
    <property type="entry name" value="RNA_pol_Rpb2_7"/>
</dbReference>
<keyword evidence="7" id="KW-0863">Zinc-finger</keyword>
<evidence type="ECO:0000256" key="10">
    <source>
        <dbReference type="ARBA" id="ARBA00023242"/>
    </source>
</evidence>
<dbReference type="Pfam" id="PF06883">
    <property type="entry name" value="RNA_pol_Rpa2_4"/>
    <property type="match status" value="1"/>
</dbReference>
<evidence type="ECO:0000256" key="13">
    <source>
        <dbReference type="RuleBase" id="RU363031"/>
    </source>
</evidence>
<dbReference type="Pfam" id="PF04560">
    <property type="entry name" value="RNA_pol_Rpb2_7"/>
    <property type="match status" value="1"/>
</dbReference>
<evidence type="ECO:0000313" key="21">
    <source>
        <dbReference type="Proteomes" id="UP001314170"/>
    </source>
</evidence>
<evidence type="ECO:0000256" key="6">
    <source>
        <dbReference type="ARBA" id="ARBA00022723"/>
    </source>
</evidence>
<protein>
    <recommendedName>
        <fullName evidence="13">DNA-directed RNA polymerase subunit beta</fullName>
        <ecNumber evidence="13">2.7.7.6</ecNumber>
    </recommendedName>
</protein>
<dbReference type="GO" id="GO:0032549">
    <property type="term" value="F:ribonucleoside binding"/>
    <property type="evidence" value="ECO:0007669"/>
    <property type="project" value="InterPro"/>
</dbReference>
<evidence type="ECO:0000313" key="20">
    <source>
        <dbReference type="EMBL" id="CAK7336480.1"/>
    </source>
</evidence>
<dbReference type="Gene3D" id="2.40.270.10">
    <property type="entry name" value="DNA-directed RNA polymerase, subunit 2, domain 6"/>
    <property type="match status" value="1"/>
</dbReference>
<keyword evidence="4 13" id="KW-0808">Transferase</keyword>
<comment type="subcellular location">
    <subcellularLocation>
        <location evidence="1">Nucleus</location>
    </subcellularLocation>
</comment>
<dbReference type="InterPro" id="IPR009674">
    <property type="entry name" value="Rpa2_dom_4"/>
</dbReference>
<dbReference type="InterPro" id="IPR015712">
    <property type="entry name" value="DNA-dir_RNA_pol_su2"/>
</dbReference>
<dbReference type="Pfam" id="PF04563">
    <property type="entry name" value="RNA_pol_Rpb2_1"/>
    <property type="match status" value="1"/>
</dbReference>
<keyword evidence="9 13" id="KW-0804">Transcription</keyword>